<evidence type="ECO:0000313" key="2">
    <source>
        <dbReference type="Proteomes" id="UP001589645"/>
    </source>
</evidence>
<dbReference type="Proteomes" id="UP001589645">
    <property type="component" value="Unassembled WGS sequence"/>
</dbReference>
<organism evidence="1 2">
    <name type="scientific">Vibrio olivae</name>
    <dbReference type="NCBI Taxonomy" id="1243002"/>
    <lineage>
        <taxon>Bacteria</taxon>
        <taxon>Pseudomonadati</taxon>
        <taxon>Pseudomonadota</taxon>
        <taxon>Gammaproteobacteria</taxon>
        <taxon>Vibrionales</taxon>
        <taxon>Vibrionaceae</taxon>
        <taxon>Vibrio</taxon>
    </lineage>
</organism>
<evidence type="ECO:0000313" key="1">
    <source>
        <dbReference type="EMBL" id="MFB9135583.1"/>
    </source>
</evidence>
<comment type="caution">
    <text evidence="1">The sequence shown here is derived from an EMBL/GenBank/DDBJ whole genome shotgun (WGS) entry which is preliminary data.</text>
</comment>
<reference evidence="1 2" key="1">
    <citation type="submission" date="2024-09" db="EMBL/GenBank/DDBJ databases">
        <authorList>
            <person name="Sun Q."/>
            <person name="Mori K."/>
        </authorList>
    </citation>
    <scope>NUCLEOTIDE SEQUENCE [LARGE SCALE GENOMIC DNA]</scope>
    <source>
        <strain evidence="1 2">CECT 8064</strain>
    </source>
</reference>
<protein>
    <submittedName>
        <fullName evidence="1">Uncharacterized protein</fullName>
    </submittedName>
</protein>
<proteinExistence type="predicted"/>
<dbReference type="RefSeq" id="WP_390192690.1">
    <property type="nucleotide sequence ID" value="NZ_JBHMEP010000002.1"/>
</dbReference>
<accession>A0ABV5HMU6</accession>
<gene>
    <name evidence="1" type="ORF">ACFFUV_11485</name>
</gene>
<name>A0ABV5HMU6_9VIBR</name>
<sequence>MKIKKKTQINKKLTWSEIESLGKLAQINMLIGVEFFHQFYSEDSSIYSLIILVFSPVYYVQSNIKKIRGYHSFIIRHLCQWLITVSILYGGVPLFFIYIIITIFNVFFDVVLYNKKAGLYNDRLYEI</sequence>
<keyword evidence="2" id="KW-1185">Reference proteome</keyword>
<dbReference type="EMBL" id="JBHMEP010000002">
    <property type="protein sequence ID" value="MFB9135583.1"/>
    <property type="molecule type" value="Genomic_DNA"/>
</dbReference>